<dbReference type="RefSeq" id="WP_154790679.1">
    <property type="nucleotide sequence ID" value="NZ_WMBB01000013.1"/>
</dbReference>
<sequence length="159" mass="17845">MPTDRRDWLRQLLRRKPTRHVVASGICSAAVTAWIANRAGMPLTASSGAFIFAALLFSGITHLFHEVRGSGRDNAFGHNVNNASDRQLLLSCVREAVVTRQLNSDDLAHVLTKALEVISTDDAPPKDWPPPLRRRHPSRRDSPSPRRRRSKRPCRSPQE</sequence>
<evidence type="ECO:0000313" key="3">
    <source>
        <dbReference type="EMBL" id="MTE16269.1"/>
    </source>
</evidence>
<dbReference type="Proteomes" id="UP000432464">
    <property type="component" value="Unassembled WGS sequence"/>
</dbReference>
<feature type="transmembrane region" description="Helical" evidence="2">
    <location>
        <begin position="43"/>
        <end position="64"/>
    </location>
</feature>
<dbReference type="AlphaFoldDB" id="A0A6I3L8T1"/>
<evidence type="ECO:0000313" key="4">
    <source>
        <dbReference type="Proteomes" id="UP000432464"/>
    </source>
</evidence>
<reference evidence="3 4" key="1">
    <citation type="submission" date="2019-11" db="EMBL/GenBank/DDBJ databases">
        <title>Nocardia sp. nov. CT2-14 isolated from soil.</title>
        <authorList>
            <person name="Kanchanasin P."/>
            <person name="Tanasupawat S."/>
            <person name="Yuki M."/>
            <person name="Kudo T."/>
        </authorList>
    </citation>
    <scope>NUCLEOTIDE SEQUENCE [LARGE SCALE GENOMIC DNA]</scope>
    <source>
        <strain evidence="3 4">CT2-14</strain>
    </source>
</reference>
<evidence type="ECO:0000256" key="2">
    <source>
        <dbReference type="SAM" id="Phobius"/>
    </source>
</evidence>
<proteinExistence type="predicted"/>
<feature type="transmembrane region" description="Helical" evidence="2">
    <location>
        <begin position="21"/>
        <end position="37"/>
    </location>
</feature>
<accession>A0A6I3L8T1</accession>
<feature type="compositionally biased region" description="Basic residues" evidence="1">
    <location>
        <begin position="145"/>
        <end position="159"/>
    </location>
</feature>
<dbReference type="EMBL" id="WMBB01000013">
    <property type="protein sequence ID" value="MTE16269.1"/>
    <property type="molecule type" value="Genomic_DNA"/>
</dbReference>
<keyword evidence="2" id="KW-1133">Transmembrane helix</keyword>
<comment type="caution">
    <text evidence="3">The sequence shown here is derived from an EMBL/GenBank/DDBJ whole genome shotgun (WGS) entry which is preliminary data.</text>
</comment>
<keyword evidence="2" id="KW-0812">Transmembrane</keyword>
<feature type="region of interest" description="Disordered" evidence="1">
    <location>
        <begin position="120"/>
        <end position="159"/>
    </location>
</feature>
<keyword evidence="4" id="KW-1185">Reference proteome</keyword>
<keyword evidence="2" id="KW-0472">Membrane</keyword>
<name>A0A6I3L8T1_9NOCA</name>
<gene>
    <name evidence="3" type="ORF">GLP40_26305</name>
</gene>
<evidence type="ECO:0000256" key="1">
    <source>
        <dbReference type="SAM" id="MobiDB-lite"/>
    </source>
</evidence>
<organism evidence="3 4">
    <name type="scientific">Nocardia aurantiaca</name>
    <dbReference type="NCBI Taxonomy" id="2675850"/>
    <lineage>
        <taxon>Bacteria</taxon>
        <taxon>Bacillati</taxon>
        <taxon>Actinomycetota</taxon>
        <taxon>Actinomycetes</taxon>
        <taxon>Mycobacteriales</taxon>
        <taxon>Nocardiaceae</taxon>
        <taxon>Nocardia</taxon>
    </lineage>
</organism>
<protein>
    <submittedName>
        <fullName evidence="3">Uncharacterized protein</fullName>
    </submittedName>
</protein>